<dbReference type="RefSeq" id="WP_114547124.1">
    <property type="nucleotide sequence ID" value="NZ_PPTT01000024.1"/>
</dbReference>
<organism evidence="2 4">
    <name type="scientific">Eggerthella sinensis</name>
    <dbReference type="NCBI Taxonomy" id="242230"/>
    <lineage>
        <taxon>Bacteria</taxon>
        <taxon>Bacillati</taxon>
        <taxon>Actinomycetota</taxon>
        <taxon>Coriobacteriia</taxon>
        <taxon>Eggerthellales</taxon>
        <taxon>Eggerthellaceae</taxon>
        <taxon>Eggerthella</taxon>
    </lineage>
</organism>
<dbReference type="SUPFAM" id="SSF56300">
    <property type="entry name" value="Metallo-dependent phosphatases"/>
    <property type="match status" value="1"/>
</dbReference>
<sequence length="102" mass="11417">MFKVLAIGDMHLKQEIILPRIVVLAERYEVDCVVLLGDCCDECHADNDMCMRGLYCLADWVDECRSPGLRVDVLLGNHGYQYLPGGEGPGPMLASWAWCVPF</sequence>
<dbReference type="OrthoDB" id="9808081at2"/>
<evidence type="ECO:0000313" key="2">
    <source>
        <dbReference type="EMBL" id="RNM41726.1"/>
    </source>
</evidence>
<proteinExistence type="predicted"/>
<evidence type="ECO:0000313" key="4">
    <source>
        <dbReference type="Proteomes" id="UP000270112"/>
    </source>
</evidence>
<dbReference type="EMBL" id="QICC01000028">
    <property type="protein sequence ID" value="RNM41726.1"/>
    <property type="molecule type" value="Genomic_DNA"/>
</dbReference>
<evidence type="ECO:0000313" key="3">
    <source>
        <dbReference type="Proteomes" id="UP000253817"/>
    </source>
</evidence>
<reference evidence="1 3" key="1">
    <citation type="journal article" date="2018" name="Elife">
        <title>Discovery and characterization of a prevalent human gut bacterial enzyme sufficient for the inactivation of a family of plant toxins.</title>
        <authorList>
            <person name="Koppel N."/>
            <person name="Bisanz J.E."/>
            <person name="Pandelia M.E."/>
            <person name="Turnbaugh P.J."/>
            <person name="Balskus E.P."/>
        </authorList>
    </citation>
    <scope>NUCLEOTIDE SEQUENCE [LARGE SCALE GENOMIC DNA]</scope>
    <source>
        <strain evidence="1 3">DSM 16107</strain>
    </source>
</reference>
<protein>
    <recommendedName>
        <fullName evidence="5">Calcineurin-like phosphoesterase domain-containing protein</fullName>
    </recommendedName>
</protein>
<gene>
    <name evidence="1" type="ORF">C1876_12845</name>
    <name evidence="2" type="ORF">DMP09_08275</name>
</gene>
<name>A0A3N0IYF0_9ACTN</name>
<dbReference type="Proteomes" id="UP000270112">
    <property type="component" value="Unassembled WGS sequence"/>
</dbReference>
<dbReference type="EMBL" id="PPTT01000024">
    <property type="protein sequence ID" value="RDB67570.1"/>
    <property type="molecule type" value="Genomic_DNA"/>
</dbReference>
<reference evidence="4" key="2">
    <citation type="submission" date="2018-05" db="EMBL/GenBank/DDBJ databases">
        <title>Genome Sequencing of selected type strains of the family Eggerthellaceae.</title>
        <authorList>
            <person name="Danylec N."/>
            <person name="Stoll D.A."/>
            <person name="Doetsch A."/>
            <person name="Huch M."/>
        </authorList>
    </citation>
    <scope>NUCLEOTIDE SEQUENCE [LARGE SCALE GENOMIC DNA]</scope>
    <source>
        <strain evidence="4">DSM 16107</strain>
    </source>
</reference>
<keyword evidence="3" id="KW-1185">Reference proteome</keyword>
<reference evidence="2" key="3">
    <citation type="journal article" date="2019" name="Microbiol. Resour. Announc.">
        <title>Draft Genome Sequences of Type Strains of Gordonibacter faecihominis, Paraeggerthella hongkongensis, Parvibacter caecicola,Slackia equolifaciens, Slackia faecicanis, and Slackia isoflavoniconvertens.</title>
        <authorList>
            <person name="Danylec N."/>
            <person name="Stoll D.A."/>
            <person name="Dotsch A."/>
            <person name="Huch M."/>
        </authorList>
    </citation>
    <scope>NUCLEOTIDE SEQUENCE</scope>
    <source>
        <strain evidence="2">DSM 16107</strain>
    </source>
</reference>
<dbReference type="Gene3D" id="3.60.21.10">
    <property type="match status" value="1"/>
</dbReference>
<comment type="caution">
    <text evidence="2">The sequence shown here is derived from an EMBL/GenBank/DDBJ whole genome shotgun (WGS) entry which is preliminary data.</text>
</comment>
<accession>A0A3N0IYF0</accession>
<dbReference type="AlphaFoldDB" id="A0A3N0IYF0"/>
<dbReference type="InterPro" id="IPR029052">
    <property type="entry name" value="Metallo-depent_PP-like"/>
</dbReference>
<dbReference type="Proteomes" id="UP000253817">
    <property type="component" value="Unassembled WGS sequence"/>
</dbReference>
<evidence type="ECO:0000313" key="1">
    <source>
        <dbReference type="EMBL" id="RDB67570.1"/>
    </source>
</evidence>
<evidence type="ECO:0008006" key="5">
    <source>
        <dbReference type="Google" id="ProtNLM"/>
    </source>
</evidence>